<gene>
    <name evidence="5" type="ORF">FPZ44_08070</name>
</gene>
<evidence type="ECO:0000256" key="1">
    <source>
        <dbReference type="ARBA" id="ARBA00034221"/>
    </source>
</evidence>
<comment type="caution">
    <text evidence="5">The sequence shown here is derived from an EMBL/GenBank/DDBJ whole genome shotgun (WGS) entry which is preliminary data.</text>
</comment>
<dbReference type="SUPFAM" id="SSF56281">
    <property type="entry name" value="Metallo-hydrolase/oxidoreductase"/>
    <property type="match status" value="1"/>
</dbReference>
<sequence length="235" mass="26747">MIEIEALGSSSEGNAYRVSDGRTALLIEAGLPYRQLQQALHFRMTEIAGCLITHDHGDHSKATKDVMRAGVSIYTSEGTAEALGLSGHRVKVIEARKEFQIGSWTILPFEVEHDVDEPLGFLLANQDGDKLLFATDTYYIRYRFKGLTHIMVECNYSLEILNENIISGRTPSIMKSRLLRSHFSLENMKDFLRANDLRRVQEIWLLHLSDSNSDEELFKRKIQELTGKHVIVAQR</sequence>
<dbReference type="Gene3D" id="3.60.15.10">
    <property type="entry name" value="Ribonuclease Z/Hydroxyacylglutathione hydrolase-like"/>
    <property type="match status" value="1"/>
</dbReference>
<organism evidence="5 6">
    <name type="scientific">Paenibacillus agilis</name>
    <dbReference type="NCBI Taxonomy" id="3020863"/>
    <lineage>
        <taxon>Bacteria</taxon>
        <taxon>Bacillati</taxon>
        <taxon>Bacillota</taxon>
        <taxon>Bacilli</taxon>
        <taxon>Bacillales</taxon>
        <taxon>Paenibacillaceae</taxon>
        <taxon>Paenibacillus</taxon>
    </lineage>
</organism>
<reference evidence="5 6" key="1">
    <citation type="submission" date="2019-07" db="EMBL/GenBank/DDBJ databases">
        <authorList>
            <person name="Kim J."/>
        </authorList>
    </citation>
    <scope>NUCLEOTIDE SEQUENCE [LARGE SCALE GENOMIC DNA]</scope>
    <source>
        <strain evidence="5 6">N4</strain>
    </source>
</reference>
<comment type="catalytic activity">
    <reaction evidence="1">
        <text>3',5'-cyclic CMP + H2O = CMP + H(+)</text>
        <dbReference type="Rhea" id="RHEA:72675"/>
        <dbReference type="ChEBI" id="CHEBI:15377"/>
        <dbReference type="ChEBI" id="CHEBI:15378"/>
        <dbReference type="ChEBI" id="CHEBI:58003"/>
        <dbReference type="ChEBI" id="CHEBI:60377"/>
    </reaction>
    <physiologicalReaction direction="left-to-right" evidence="1">
        <dbReference type="Rhea" id="RHEA:72676"/>
    </physiologicalReaction>
</comment>
<dbReference type="RefSeq" id="WP_144989088.1">
    <property type="nucleotide sequence ID" value="NZ_VNJK01000001.1"/>
</dbReference>
<dbReference type="PANTHER" id="PTHR47619">
    <property type="entry name" value="METALLO-HYDROLASE YYCJ-RELATED"/>
    <property type="match status" value="1"/>
</dbReference>
<dbReference type="InterPro" id="IPR036866">
    <property type="entry name" value="RibonucZ/Hydroxyglut_hydro"/>
</dbReference>
<dbReference type="Pfam" id="PF12706">
    <property type="entry name" value="Lactamase_B_2"/>
    <property type="match status" value="1"/>
</dbReference>
<dbReference type="InterPro" id="IPR052533">
    <property type="entry name" value="WalJ/YycJ-like"/>
</dbReference>
<evidence type="ECO:0000256" key="3">
    <source>
        <dbReference type="ARBA" id="ARBA00048505"/>
    </source>
</evidence>
<name>A0A559IZI1_9BACL</name>
<evidence type="ECO:0000256" key="2">
    <source>
        <dbReference type="ARBA" id="ARBA00034301"/>
    </source>
</evidence>
<dbReference type="SMART" id="SM00849">
    <property type="entry name" value="Lactamase_B"/>
    <property type="match status" value="1"/>
</dbReference>
<dbReference type="PANTHER" id="PTHR47619:SF1">
    <property type="entry name" value="EXODEOXYRIBONUCLEASE WALJ"/>
    <property type="match status" value="1"/>
</dbReference>
<dbReference type="OrthoDB" id="1846420at2"/>
<evidence type="ECO:0000313" key="5">
    <source>
        <dbReference type="EMBL" id="TVX93017.1"/>
    </source>
</evidence>
<evidence type="ECO:0000313" key="6">
    <source>
        <dbReference type="Proteomes" id="UP000318102"/>
    </source>
</evidence>
<comment type="catalytic activity">
    <reaction evidence="3">
        <text>3',5'-cyclic UMP + H2O = UMP + H(+)</text>
        <dbReference type="Rhea" id="RHEA:70575"/>
        <dbReference type="ChEBI" id="CHEBI:15377"/>
        <dbReference type="ChEBI" id="CHEBI:15378"/>
        <dbReference type="ChEBI" id="CHEBI:57865"/>
        <dbReference type="ChEBI" id="CHEBI:184387"/>
    </reaction>
    <physiologicalReaction direction="left-to-right" evidence="3">
        <dbReference type="Rhea" id="RHEA:70576"/>
    </physiologicalReaction>
</comment>
<keyword evidence="6" id="KW-1185">Reference proteome</keyword>
<dbReference type="EMBL" id="VNJK01000001">
    <property type="protein sequence ID" value="TVX93017.1"/>
    <property type="molecule type" value="Genomic_DNA"/>
</dbReference>
<evidence type="ECO:0000259" key="4">
    <source>
        <dbReference type="SMART" id="SM00849"/>
    </source>
</evidence>
<dbReference type="InterPro" id="IPR001279">
    <property type="entry name" value="Metallo-B-lactamas"/>
</dbReference>
<dbReference type="AlphaFoldDB" id="A0A559IZI1"/>
<comment type="function">
    <text evidence="2">Counteracts the endogenous Pycsar antiviral defense system. Phosphodiesterase that enables metal-dependent hydrolysis of host cyclic nucleotide Pycsar defense signals such as cCMP and cUMP.</text>
</comment>
<proteinExistence type="predicted"/>
<feature type="domain" description="Metallo-beta-lactamase" evidence="4">
    <location>
        <begin position="12"/>
        <end position="182"/>
    </location>
</feature>
<protein>
    <submittedName>
        <fullName evidence="5">MBL fold metallo-hydrolase</fullName>
    </submittedName>
</protein>
<dbReference type="Proteomes" id="UP000318102">
    <property type="component" value="Unassembled WGS sequence"/>
</dbReference>
<accession>A0A559IZI1</accession>